<organism evidence="1">
    <name type="scientific">Podoviridae sp. ctZkC8</name>
    <dbReference type="NCBI Taxonomy" id="2825259"/>
    <lineage>
        <taxon>Viruses</taxon>
        <taxon>Duplodnaviria</taxon>
        <taxon>Heunggongvirae</taxon>
        <taxon>Uroviricota</taxon>
        <taxon>Caudoviricetes</taxon>
    </lineage>
</organism>
<reference evidence="1" key="1">
    <citation type="journal article" date="2021" name="Proc. Natl. Acad. Sci. U.S.A.">
        <title>A Catalog of Tens of Thousands of Viruses from Human Metagenomes Reveals Hidden Associations with Chronic Diseases.</title>
        <authorList>
            <person name="Tisza M.J."/>
            <person name="Buck C.B."/>
        </authorList>
    </citation>
    <scope>NUCLEOTIDE SEQUENCE</scope>
    <source>
        <strain evidence="1">CtZkC8</strain>
    </source>
</reference>
<name>A0A8S5UC94_9CAUD</name>
<proteinExistence type="predicted"/>
<protein>
    <submittedName>
        <fullName evidence="1">Uncharacterized protein</fullName>
    </submittedName>
</protein>
<accession>A0A8S5UC94</accession>
<sequence>MLYIPSSLLLVFFVNIGYLSKDLTSSNSRGPVSFL</sequence>
<dbReference type="EMBL" id="BK016062">
    <property type="protein sequence ID" value="DAF92018.1"/>
    <property type="molecule type" value="Genomic_DNA"/>
</dbReference>
<evidence type="ECO:0000313" key="1">
    <source>
        <dbReference type="EMBL" id="DAF92018.1"/>
    </source>
</evidence>